<dbReference type="Gene3D" id="3.40.50.12780">
    <property type="entry name" value="N-terminal domain of ligase-like"/>
    <property type="match status" value="1"/>
</dbReference>
<evidence type="ECO:0000256" key="4">
    <source>
        <dbReference type="ARBA" id="ARBA00036813"/>
    </source>
</evidence>
<comment type="similarity">
    <text evidence="1">Belongs to the ATP-dependent AMP-binding enzyme family.</text>
</comment>
<evidence type="ECO:0000259" key="9">
    <source>
        <dbReference type="Pfam" id="PF00501"/>
    </source>
</evidence>
<evidence type="ECO:0000256" key="3">
    <source>
        <dbReference type="ARBA" id="ARBA00026121"/>
    </source>
</evidence>
<feature type="domain" description="AMP-binding enzyme C-terminal" evidence="10">
    <location>
        <begin position="459"/>
        <end position="533"/>
    </location>
</feature>
<gene>
    <name evidence="11" type="primary">dmdB_2</name>
    <name evidence="11" type="ORF">hbim_02920</name>
</gene>
<proteinExistence type="inferred from homology"/>
<dbReference type="Pfam" id="PF13193">
    <property type="entry name" value="AMP-binding_C"/>
    <property type="match status" value="1"/>
</dbReference>
<dbReference type="InterPro" id="IPR000873">
    <property type="entry name" value="AMP-dep_synth/lig_dom"/>
</dbReference>
<accession>A0AAI8TUA7</accession>
<dbReference type="PANTHER" id="PTHR43767">
    <property type="entry name" value="LONG-CHAIN-FATTY-ACID--COA LIGASE"/>
    <property type="match status" value="1"/>
</dbReference>
<dbReference type="AlphaFoldDB" id="A0AAI8TUA7"/>
<dbReference type="PROSITE" id="PS00455">
    <property type="entry name" value="AMP_BINDING"/>
    <property type="match status" value="1"/>
</dbReference>
<dbReference type="SUPFAM" id="SSF56801">
    <property type="entry name" value="Acetyl-CoA synthetase-like"/>
    <property type="match status" value="1"/>
</dbReference>
<dbReference type="NCBIfam" id="NF004837">
    <property type="entry name" value="PRK06187.1"/>
    <property type="match status" value="1"/>
</dbReference>
<name>A0AAI8TUA7_MYCME</name>
<dbReference type="CDD" id="cd12119">
    <property type="entry name" value="ttLC_FACS_AlkK_like"/>
    <property type="match status" value="1"/>
</dbReference>
<dbReference type="Pfam" id="PF00501">
    <property type="entry name" value="AMP-binding"/>
    <property type="match status" value="1"/>
</dbReference>
<dbReference type="Gene3D" id="3.30.300.30">
    <property type="match status" value="1"/>
</dbReference>
<evidence type="ECO:0000313" key="12">
    <source>
        <dbReference type="Proteomes" id="UP001241092"/>
    </source>
</evidence>
<dbReference type="FunFam" id="3.30.300.30:FF:000008">
    <property type="entry name" value="2,3-dihydroxybenzoate-AMP ligase"/>
    <property type="match status" value="1"/>
</dbReference>
<dbReference type="InterPro" id="IPR020845">
    <property type="entry name" value="AMP-binding_CS"/>
</dbReference>
<evidence type="ECO:0000259" key="10">
    <source>
        <dbReference type="Pfam" id="PF13193"/>
    </source>
</evidence>
<evidence type="ECO:0000256" key="5">
    <source>
        <dbReference type="ARBA" id="ARBA00069710"/>
    </source>
</evidence>
<feature type="domain" description="AMP-dependent synthetase/ligase" evidence="9">
    <location>
        <begin position="30"/>
        <end position="404"/>
    </location>
</feature>
<evidence type="ECO:0000256" key="8">
    <source>
        <dbReference type="ARBA" id="ARBA00083882"/>
    </source>
</evidence>
<evidence type="ECO:0000256" key="2">
    <source>
        <dbReference type="ARBA" id="ARBA00022598"/>
    </source>
</evidence>
<evidence type="ECO:0000313" key="11">
    <source>
        <dbReference type="EMBL" id="BDY28984.1"/>
    </source>
</evidence>
<evidence type="ECO:0000256" key="7">
    <source>
        <dbReference type="ARBA" id="ARBA00080667"/>
    </source>
</evidence>
<dbReference type="InterPro" id="IPR050237">
    <property type="entry name" value="ATP-dep_AMP-bd_enzyme"/>
</dbReference>
<evidence type="ECO:0000256" key="1">
    <source>
        <dbReference type="ARBA" id="ARBA00006432"/>
    </source>
</evidence>
<evidence type="ECO:0000256" key="6">
    <source>
        <dbReference type="ARBA" id="ARBA00076959"/>
    </source>
</evidence>
<keyword evidence="2 11" id="KW-0436">Ligase</keyword>
<comment type="catalytic activity">
    <reaction evidence="4">
        <text>a long-chain fatty acid + ATP + CoA = a long-chain fatty acyl-CoA + AMP + diphosphate</text>
        <dbReference type="Rhea" id="RHEA:15421"/>
        <dbReference type="ChEBI" id="CHEBI:30616"/>
        <dbReference type="ChEBI" id="CHEBI:33019"/>
        <dbReference type="ChEBI" id="CHEBI:57287"/>
        <dbReference type="ChEBI" id="CHEBI:57560"/>
        <dbReference type="ChEBI" id="CHEBI:83139"/>
        <dbReference type="ChEBI" id="CHEBI:456215"/>
        <dbReference type="EC" id="6.2.1.3"/>
    </reaction>
</comment>
<dbReference type="PANTHER" id="PTHR43767:SF11">
    <property type="entry name" value="MEDIUM-CHAIN-FATTY-ACID--COA LIGASE"/>
    <property type="match status" value="1"/>
</dbReference>
<sequence>MAIRATMQNVPLTLTAILDGIDGTFGDSQVLTYTGPNTGAHTATFSEIATRAAQLANGLAGLGIEAGDRVGTFMWNNQRHLEAYLAAPCSGAILHTLNIRLTPQQLGYVASHAGDKIIIVDASLLDTLRPALPLMPELAALVIAGGPDDAQLADVSRLVPTVIAYEQLVNSQPTSFAWPVLDECSAAAMCYTSGTTGDPKGVVYSHRSVYLHALAVCTANVAGISSHDRVLPIVPMFHVNAWGIPYASLMAGATLILPDRHLKPDTLVDMIAEHRATLSGGVPTIFNDMLQWLRDNPGHRIDSLRRVLCGGAAVPASLVAAYRDEFAVPLVQAWGMTETSPIVTIADVLDNATTTDQQRKRNSTGRFLFGAKGRVVDEAGAVLPRDGRSVGELQVRGPWITGSYHGGIDAESFSADPDGQLWLHTGDIGHISADGYLTLTDRAKDVIKSGGEWISSVHLETTLVSHPDVVEAAVIGVPDTRWDERPLALVTLRPGSAARAEDLKAWLEERVQRWWLPERWAIVDNIARTGVGKYDKKLMRRRYHSGEIPVTVLPR</sequence>
<dbReference type="EC" id="6.2.1.3" evidence="3"/>
<dbReference type="InterPro" id="IPR045851">
    <property type="entry name" value="AMP-bd_C_sf"/>
</dbReference>
<protein>
    <recommendedName>
        <fullName evidence="5">Long-chain-fatty-acid--CoA ligase FadD13</fullName>
        <ecNumber evidence="3">6.2.1.3</ecNumber>
    </recommendedName>
    <alternativeName>
        <fullName evidence="6">Fatty acyl-CoA ligase</fullName>
    </alternativeName>
    <alternativeName>
        <fullName evidence="8">Fatty acyl-CoA synthetase</fullName>
    </alternativeName>
    <alternativeName>
        <fullName evidence="7">Very-long-chain fatty-acyl-CoA synthetase</fullName>
    </alternativeName>
</protein>
<dbReference type="EMBL" id="AP027452">
    <property type="protein sequence ID" value="BDY28984.1"/>
    <property type="molecule type" value="Genomic_DNA"/>
</dbReference>
<reference evidence="11" key="1">
    <citation type="submission" date="2023-03" db="EMBL/GenBank/DDBJ databases">
        <title>Draft genome sequence of a Mycolicibacterium mageritense strain H4_3_1 isolated from a hybrid biological-inorganic system reactor.</title>
        <authorList>
            <person name="Feng X."/>
            <person name="Kazama D."/>
            <person name="Sato K."/>
            <person name="Kobayashi H."/>
        </authorList>
    </citation>
    <scope>NUCLEOTIDE SEQUENCE</scope>
    <source>
        <strain evidence="11">H4_3_1</strain>
    </source>
</reference>
<dbReference type="InterPro" id="IPR042099">
    <property type="entry name" value="ANL_N_sf"/>
</dbReference>
<organism evidence="11 12">
    <name type="scientific">Mycolicibacterium mageritense</name>
    <name type="common">Mycobacterium mageritense</name>
    <dbReference type="NCBI Taxonomy" id="53462"/>
    <lineage>
        <taxon>Bacteria</taxon>
        <taxon>Bacillati</taxon>
        <taxon>Actinomycetota</taxon>
        <taxon>Actinomycetes</taxon>
        <taxon>Mycobacteriales</taxon>
        <taxon>Mycobacteriaceae</taxon>
        <taxon>Mycolicibacterium</taxon>
    </lineage>
</organism>
<dbReference type="GO" id="GO:0004467">
    <property type="term" value="F:long-chain fatty acid-CoA ligase activity"/>
    <property type="evidence" value="ECO:0007669"/>
    <property type="project" value="UniProtKB-EC"/>
</dbReference>
<dbReference type="InterPro" id="IPR025110">
    <property type="entry name" value="AMP-bd_C"/>
</dbReference>
<dbReference type="Proteomes" id="UP001241092">
    <property type="component" value="Chromosome"/>
</dbReference>